<dbReference type="PANTHER" id="PTHR19961">
    <property type="entry name" value="FIMBRIN/PLASTIN"/>
    <property type="match status" value="1"/>
</dbReference>
<dbReference type="CDD" id="cd21292">
    <property type="entry name" value="CH_PLS_rpt1"/>
    <property type="match status" value="1"/>
</dbReference>
<evidence type="ECO:0000259" key="4">
    <source>
        <dbReference type="PROSITE" id="PS50021"/>
    </source>
</evidence>
<feature type="domain" description="Calponin-homology (CH)" evidence="4">
    <location>
        <begin position="480"/>
        <end position="589"/>
    </location>
</feature>
<reference evidence="6 7" key="1">
    <citation type="submission" date="2022-01" db="EMBL/GenBank/DDBJ databases">
        <title>A chromosomal length assembly of Cordylochernes scorpioides.</title>
        <authorList>
            <person name="Zeh D."/>
            <person name="Zeh J."/>
        </authorList>
    </citation>
    <scope>NUCLEOTIDE SEQUENCE [LARGE SCALE GENOMIC DNA]</scope>
    <source>
        <strain evidence="6">IN4F17</strain>
        <tissue evidence="6">Whole Body</tissue>
    </source>
</reference>
<dbReference type="SMART" id="SM00033">
    <property type="entry name" value="CH"/>
    <property type="match status" value="3"/>
</dbReference>
<dbReference type="InterPro" id="IPR001715">
    <property type="entry name" value="CH_dom"/>
</dbReference>
<dbReference type="Proteomes" id="UP001235939">
    <property type="component" value="Chromosome 06"/>
</dbReference>
<keyword evidence="3" id="KW-0009">Actin-binding</keyword>
<dbReference type="Gene3D" id="1.10.418.10">
    <property type="entry name" value="Calponin-like domain"/>
    <property type="match status" value="4"/>
</dbReference>
<dbReference type="InterPro" id="IPR036872">
    <property type="entry name" value="CH_dom_sf"/>
</dbReference>
<organism evidence="6 7">
    <name type="scientific">Cordylochernes scorpioides</name>
    <dbReference type="NCBI Taxonomy" id="51811"/>
    <lineage>
        <taxon>Eukaryota</taxon>
        <taxon>Metazoa</taxon>
        <taxon>Ecdysozoa</taxon>
        <taxon>Arthropoda</taxon>
        <taxon>Chelicerata</taxon>
        <taxon>Arachnida</taxon>
        <taxon>Pseudoscorpiones</taxon>
        <taxon>Cheliferoidea</taxon>
        <taxon>Chernetidae</taxon>
        <taxon>Cordylochernes</taxon>
    </lineage>
</organism>
<dbReference type="CDD" id="cd21301">
    <property type="entry name" value="CH_PLS_rpt4"/>
    <property type="match status" value="1"/>
</dbReference>
<protein>
    <submittedName>
        <fullName evidence="6">PLS3</fullName>
    </submittedName>
</protein>
<dbReference type="SUPFAM" id="SSF47576">
    <property type="entry name" value="Calponin-homology domain, CH-domain"/>
    <property type="match status" value="1"/>
</dbReference>
<keyword evidence="1" id="KW-0677">Repeat</keyword>
<dbReference type="Gene3D" id="1.10.238.10">
    <property type="entry name" value="EF-hand"/>
    <property type="match status" value="1"/>
</dbReference>
<keyword evidence="7" id="KW-1185">Reference proteome</keyword>
<dbReference type="CDD" id="cd21298">
    <property type="entry name" value="CH_PLS_rpt3"/>
    <property type="match status" value="1"/>
</dbReference>
<proteinExistence type="predicted"/>
<keyword evidence="2" id="KW-0106">Calcium</keyword>
<dbReference type="InterPro" id="IPR011992">
    <property type="entry name" value="EF-hand-dom_pair"/>
</dbReference>
<evidence type="ECO:0000313" key="7">
    <source>
        <dbReference type="Proteomes" id="UP001235939"/>
    </source>
</evidence>
<dbReference type="PROSITE" id="PS00019">
    <property type="entry name" value="ACTININ_1"/>
    <property type="match status" value="1"/>
</dbReference>
<dbReference type="PROSITE" id="PS00018">
    <property type="entry name" value="EF_HAND_1"/>
    <property type="match status" value="1"/>
</dbReference>
<dbReference type="InterPro" id="IPR039959">
    <property type="entry name" value="Fimbrin/Plastin"/>
</dbReference>
<accession>A0ABY6KJW3</accession>
<dbReference type="EMBL" id="CP092868">
    <property type="protein sequence ID" value="UYV68903.1"/>
    <property type="molecule type" value="Genomic_DNA"/>
</dbReference>
<dbReference type="PROSITE" id="PS50021">
    <property type="entry name" value="CH"/>
    <property type="match status" value="3"/>
</dbReference>
<evidence type="ECO:0000313" key="6">
    <source>
        <dbReference type="EMBL" id="UYV68903.1"/>
    </source>
</evidence>
<feature type="domain" description="EF-hand" evidence="5">
    <location>
        <begin position="16"/>
        <end position="51"/>
    </location>
</feature>
<dbReference type="InterPro" id="IPR001589">
    <property type="entry name" value="Actinin_actin-bd_CS"/>
</dbReference>
<dbReference type="PROSITE" id="PS50222">
    <property type="entry name" value="EF_HAND_2"/>
    <property type="match status" value="1"/>
</dbReference>
<dbReference type="SUPFAM" id="SSF47473">
    <property type="entry name" value="EF-hand"/>
    <property type="match status" value="1"/>
</dbReference>
<evidence type="ECO:0000256" key="2">
    <source>
        <dbReference type="ARBA" id="ARBA00022837"/>
    </source>
</evidence>
<evidence type="ECO:0000256" key="3">
    <source>
        <dbReference type="ARBA" id="ARBA00023203"/>
    </source>
</evidence>
<name>A0ABY6KJW3_9ARAC</name>
<dbReference type="PANTHER" id="PTHR19961:SF18">
    <property type="entry name" value="FI19014P1"/>
    <property type="match status" value="1"/>
</dbReference>
<feature type="domain" description="Calponin-homology (CH)" evidence="4">
    <location>
        <begin position="127"/>
        <end position="243"/>
    </location>
</feature>
<dbReference type="Pfam" id="PF00307">
    <property type="entry name" value="CH"/>
    <property type="match status" value="3"/>
</dbReference>
<evidence type="ECO:0000259" key="5">
    <source>
        <dbReference type="PROSITE" id="PS50222"/>
    </source>
</evidence>
<dbReference type="InterPro" id="IPR002048">
    <property type="entry name" value="EF_hand_dom"/>
</dbReference>
<dbReference type="InterPro" id="IPR018247">
    <property type="entry name" value="EF_Hand_1_Ca_BS"/>
</dbReference>
<evidence type="ECO:0000256" key="1">
    <source>
        <dbReference type="ARBA" id="ARBA00022737"/>
    </source>
</evidence>
<feature type="domain" description="Calponin-homology (CH)" evidence="4">
    <location>
        <begin position="342"/>
        <end position="450"/>
    </location>
</feature>
<sequence length="597" mass="67088">MGNWTSTDCCYAAFLYDRSDKENWVMHLDKDGSGFLEMVDLKEALDIVGFRLPQWEVRLLTEEMERDQPTDLRGKMTFNEFQRLCGDIKSRDVANTFKGMISRRENLETLGGMSTASSEGTTHTVRQEEQVAFSDWINSNLGSDPDLKHILPIDQDGRALYDKVKDGILLCKIINHSCPDTIDERAINKRNQTVYTRHENLTLALNSAQAIGCNIINIDAHDLARGKPHLVLGLLWQIIRDSEIYTYLLKQIAPPDAGVTTQALMTEQVVCSPQEPDLLARAEQMLQQAEKLGCRSFLTPANVVEGVYKLNLAFVANLFNNHPGLDSDGPANDGEYESLEETREEKTYRNWMNSMGVNPYVNWLYSDLSDGLVVFQLFDLIEPGVVDWNKIHRRFSKLKGFMERLENCNYAVQLGRQLNFSLVGIAGHDLSLGNSTFTLEYQISLRTNQQNTWVCTAIVWQLMRAYTLSILGQVTGQPGLPAEAAILEWANKKLREAHKASSCIRSFQDSKLASARPVLDLLEAVKPGSVSPNQVLPGDSPQERLDNAKYAISTARKIGARIYALPEDIAELKPKMIMTVFACLMARDHLPAPRSAL</sequence>
<gene>
    <name evidence="6" type="ORF">LAZ67_6001568</name>
</gene>